<dbReference type="InterPro" id="IPR000836">
    <property type="entry name" value="PRTase_dom"/>
</dbReference>
<comment type="similarity">
    <text evidence="1">Belongs to the ComF/GntX family.</text>
</comment>
<feature type="domain" description="Phosphoribosyltransferase" evidence="2">
    <location>
        <begin position="15"/>
        <end position="61"/>
    </location>
</feature>
<accession>A0ABY4W5Z6</accession>
<evidence type="ECO:0000313" key="4">
    <source>
        <dbReference type="Proteomes" id="UP001056291"/>
    </source>
</evidence>
<dbReference type="Proteomes" id="UP001056291">
    <property type="component" value="Chromosome"/>
</dbReference>
<dbReference type="InterPro" id="IPR051910">
    <property type="entry name" value="ComF/GntX_DNA_util-trans"/>
</dbReference>
<evidence type="ECO:0000313" key="3">
    <source>
        <dbReference type="EMBL" id="USG60709.1"/>
    </source>
</evidence>
<dbReference type="Pfam" id="PF00156">
    <property type="entry name" value="Pribosyltran"/>
    <property type="match status" value="1"/>
</dbReference>
<keyword evidence="4" id="KW-1185">Reference proteome</keyword>
<gene>
    <name evidence="3" type="ORF">NBZ79_16230</name>
</gene>
<organism evidence="3 4">
    <name type="scientific">Sneathiella marina</name>
    <dbReference type="NCBI Taxonomy" id="2950108"/>
    <lineage>
        <taxon>Bacteria</taxon>
        <taxon>Pseudomonadati</taxon>
        <taxon>Pseudomonadota</taxon>
        <taxon>Alphaproteobacteria</taxon>
        <taxon>Sneathiellales</taxon>
        <taxon>Sneathiellaceae</taxon>
        <taxon>Sneathiella</taxon>
    </lineage>
</organism>
<dbReference type="Gene3D" id="3.40.50.2020">
    <property type="match status" value="1"/>
</dbReference>
<dbReference type="InterPro" id="IPR029057">
    <property type="entry name" value="PRTase-like"/>
</dbReference>
<dbReference type="SUPFAM" id="SSF53271">
    <property type="entry name" value="PRTase-like"/>
    <property type="match status" value="1"/>
</dbReference>
<dbReference type="PANTHER" id="PTHR47505:SF1">
    <property type="entry name" value="DNA UTILIZATION PROTEIN YHGH"/>
    <property type="match status" value="1"/>
</dbReference>
<proteinExistence type="inferred from homology"/>
<reference evidence="3" key="1">
    <citation type="submission" date="2022-06" db="EMBL/GenBank/DDBJ databases">
        <title>Sneathiella actinostolidae sp. nov., isolated from a sea anemonein the Western Pacific Ocean.</title>
        <authorList>
            <person name="Wei M.J."/>
        </authorList>
    </citation>
    <scope>NUCLEOTIDE SEQUENCE</scope>
    <source>
        <strain evidence="3">PHK-P5</strain>
    </source>
</reference>
<name>A0ABY4W5Z6_9PROT</name>
<sequence>MARHKNVSGAFRVTSRHTSIVRNARILLVDDVYTTGATVEACSNSLLTAGAQQVDVLTFCRVVRTTNLAI</sequence>
<dbReference type="PANTHER" id="PTHR47505">
    <property type="entry name" value="DNA UTILIZATION PROTEIN YHGH"/>
    <property type="match status" value="1"/>
</dbReference>
<evidence type="ECO:0000259" key="2">
    <source>
        <dbReference type="Pfam" id="PF00156"/>
    </source>
</evidence>
<dbReference type="EMBL" id="CP098747">
    <property type="protein sequence ID" value="USG60709.1"/>
    <property type="molecule type" value="Genomic_DNA"/>
</dbReference>
<dbReference type="CDD" id="cd06223">
    <property type="entry name" value="PRTases_typeI"/>
    <property type="match status" value="1"/>
</dbReference>
<evidence type="ECO:0000256" key="1">
    <source>
        <dbReference type="ARBA" id="ARBA00008007"/>
    </source>
</evidence>
<protein>
    <recommendedName>
        <fullName evidence="2">Phosphoribosyltransferase domain-containing protein</fullName>
    </recommendedName>
</protein>
<dbReference type="RefSeq" id="WP_251933589.1">
    <property type="nucleotide sequence ID" value="NZ_CP098747.1"/>
</dbReference>